<protein>
    <recommendedName>
        <fullName evidence="1">Fatty acyl-CoA reductase</fullName>
        <ecNumber evidence="1">1.2.1.84</ecNumber>
    </recommendedName>
</protein>
<comment type="caution">
    <text evidence="3">The sequence shown here is derived from an EMBL/GenBank/DDBJ whole genome shotgun (WGS) entry which is preliminary data.</text>
</comment>
<dbReference type="EMBL" id="JAXIOK010000001">
    <property type="protein sequence ID" value="KAK4780502.1"/>
    <property type="molecule type" value="Genomic_DNA"/>
</dbReference>
<comment type="function">
    <text evidence="1">Catalyzes the reduction of fatty acyl-CoA to fatty alcohols.</text>
</comment>
<name>A0AAN7LHT4_9MYRT</name>
<keyword evidence="1" id="KW-0560">Oxidoreductase</keyword>
<keyword evidence="1" id="KW-0444">Lipid biosynthesis</keyword>
<comment type="similarity">
    <text evidence="1">Belongs to the fatty acyl-CoA reductase family.</text>
</comment>
<dbReference type="SUPFAM" id="SSF51735">
    <property type="entry name" value="NAD(P)-binding Rossmann-fold domains"/>
    <property type="match status" value="1"/>
</dbReference>
<evidence type="ECO:0000313" key="4">
    <source>
        <dbReference type="Proteomes" id="UP001345219"/>
    </source>
</evidence>
<dbReference type="GO" id="GO:0102965">
    <property type="term" value="F:alcohol-forming long-chain fatty acyl-CoA reductase activity"/>
    <property type="evidence" value="ECO:0007669"/>
    <property type="project" value="UniProtKB-EC"/>
</dbReference>
<dbReference type="InterPro" id="IPR026055">
    <property type="entry name" value="FAR"/>
</dbReference>
<keyword evidence="1" id="KW-0443">Lipid metabolism</keyword>
<evidence type="ECO:0000259" key="2">
    <source>
        <dbReference type="Pfam" id="PF07993"/>
    </source>
</evidence>
<dbReference type="Proteomes" id="UP001345219">
    <property type="component" value="Chromosome 13"/>
</dbReference>
<feature type="domain" description="Thioester reductase (TE)" evidence="2">
    <location>
        <begin position="18"/>
        <end position="73"/>
    </location>
</feature>
<dbReference type="AlphaFoldDB" id="A0AAN7LHT4"/>
<proteinExistence type="inferred from homology"/>
<keyword evidence="4" id="KW-1185">Reference proteome</keyword>
<feature type="transmembrane region" description="Helical" evidence="1">
    <location>
        <begin position="15"/>
        <end position="34"/>
    </location>
</feature>
<keyword evidence="1" id="KW-0472">Membrane</keyword>
<accession>A0AAN7LHT4</accession>
<evidence type="ECO:0000256" key="1">
    <source>
        <dbReference type="RuleBase" id="RU363097"/>
    </source>
</evidence>
<gene>
    <name evidence="3" type="ORF">SAY87_016608</name>
</gene>
<comment type="catalytic activity">
    <reaction evidence="1">
        <text>a long-chain fatty acyl-CoA + 2 NADPH + 2 H(+) = a long-chain primary fatty alcohol + 2 NADP(+) + CoA</text>
        <dbReference type="Rhea" id="RHEA:52716"/>
        <dbReference type="ChEBI" id="CHEBI:15378"/>
        <dbReference type="ChEBI" id="CHEBI:57287"/>
        <dbReference type="ChEBI" id="CHEBI:57783"/>
        <dbReference type="ChEBI" id="CHEBI:58349"/>
        <dbReference type="ChEBI" id="CHEBI:77396"/>
        <dbReference type="ChEBI" id="CHEBI:83139"/>
        <dbReference type="EC" id="1.2.1.84"/>
    </reaction>
</comment>
<dbReference type="Gene3D" id="3.40.50.720">
    <property type="entry name" value="NAD(P)-binding Rossmann-like Domain"/>
    <property type="match status" value="1"/>
</dbReference>
<dbReference type="GO" id="GO:0080019">
    <property type="term" value="F:alcohol-forming very long-chain fatty acyl-CoA reductase activity"/>
    <property type="evidence" value="ECO:0007669"/>
    <property type="project" value="InterPro"/>
</dbReference>
<reference evidence="3 4" key="1">
    <citation type="journal article" date="2023" name="Hortic Res">
        <title>Pangenome of water caltrop reveals structural variations and asymmetric subgenome divergence after allopolyploidization.</title>
        <authorList>
            <person name="Zhang X."/>
            <person name="Chen Y."/>
            <person name="Wang L."/>
            <person name="Yuan Y."/>
            <person name="Fang M."/>
            <person name="Shi L."/>
            <person name="Lu R."/>
            <person name="Comes H.P."/>
            <person name="Ma Y."/>
            <person name="Chen Y."/>
            <person name="Huang G."/>
            <person name="Zhou Y."/>
            <person name="Zheng Z."/>
            <person name="Qiu Y."/>
        </authorList>
    </citation>
    <scope>NUCLEOTIDE SEQUENCE [LARGE SCALE GENOMIC DNA]</scope>
    <source>
        <tissue evidence="3">Roots</tissue>
    </source>
</reference>
<dbReference type="EC" id="1.2.1.84" evidence="1"/>
<dbReference type="Pfam" id="PF07993">
    <property type="entry name" value="NAD_binding_4"/>
    <property type="match status" value="1"/>
</dbReference>
<dbReference type="PANTHER" id="PTHR11011:SF99">
    <property type="entry name" value="FATTY ACYL-COA REDUCTASE 3"/>
    <property type="match status" value="1"/>
</dbReference>
<dbReference type="GO" id="GO:0010345">
    <property type="term" value="P:suberin biosynthetic process"/>
    <property type="evidence" value="ECO:0007669"/>
    <property type="project" value="TreeGrafter"/>
</dbReference>
<evidence type="ECO:0000313" key="3">
    <source>
        <dbReference type="EMBL" id="KAK4780502.1"/>
    </source>
</evidence>
<keyword evidence="1" id="KW-0521">NADP</keyword>
<organism evidence="3 4">
    <name type="scientific">Trapa incisa</name>
    <dbReference type="NCBI Taxonomy" id="236973"/>
    <lineage>
        <taxon>Eukaryota</taxon>
        <taxon>Viridiplantae</taxon>
        <taxon>Streptophyta</taxon>
        <taxon>Embryophyta</taxon>
        <taxon>Tracheophyta</taxon>
        <taxon>Spermatophyta</taxon>
        <taxon>Magnoliopsida</taxon>
        <taxon>eudicotyledons</taxon>
        <taxon>Gunneridae</taxon>
        <taxon>Pentapetalae</taxon>
        <taxon>rosids</taxon>
        <taxon>malvids</taxon>
        <taxon>Myrtales</taxon>
        <taxon>Lythraceae</taxon>
        <taxon>Trapa</taxon>
    </lineage>
</organism>
<dbReference type="InterPro" id="IPR013120">
    <property type="entry name" value="FAR_NAD-bd"/>
</dbReference>
<dbReference type="PANTHER" id="PTHR11011">
    <property type="entry name" value="MALE STERILITY PROTEIN 2-RELATED"/>
    <property type="match status" value="1"/>
</dbReference>
<dbReference type="InterPro" id="IPR036291">
    <property type="entry name" value="NAD(P)-bd_dom_sf"/>
</dbReference>
<dbReference type="GO" id="GO:0035336">
    <property type="term" value="P:long-chain fatty-acyl-CoA metabolic process"/>
    <property type="evidence" value="ECO:0007669"/>
    <property type="project" value="TreeGrafter"/>
</dbReference>
<keyword evidence="1" id="KW-0812">Transmembrane</keyword>
<sequence>MESLGSVLQFLEGKIILITGATGFLAKILVEKVLRVQPKVRKLYLLLRAPDAKAAAHRFQNEIIYNKLQHTADAISLKLVLSRC</sequence>
<keyword evidence="1" id="KW-1133">Transmembrane helix</keyword>